<gene>
    <name evidence="2" type="ORF">E2C01_009172</name>
</gene>
<evidence type="ECO:0000256" key="1">
    <source>
        <dbReference type="SAM" id="MobiDB-lite"/>
    </source>
</evidence>
<accession>A0A5B7D3U7</accession>
<feature type="compositionally biased region" description="Basic and acidic residues" evidence="1">
    <location>
        <begin position="49"/>
        <end position="75"/>
    </location>
</feature>
<feature type="region of interest" description="Disordered" evidence="1">
    <location>
        <begin position="1"/>
        <end position="22"/>
    </location>
</feature>
<reference evidence="2 3" key="1">
    <citation type="submission" date="2019-05" db="EMBL/GenBank/DDBJ databases">
        <title>Another draft genome of Portunus trituberculatus and its Hox gene families provides insights of decapod evolution.</title>
        <authorList>
            <person name="Jeong J.-H."/>
            <person name="Song I."/>
            <person name="Kim S."/>
            <person name="Choi T."/>
            <person name="Kim D."/>
            <person name="Ryu S."/>
            <person name="Kim W."/>
        </authorList>
    </citation>
    <scope>NUCLEOTIDE SEQUENCE [LARGE SCALE GENOMIC DNA]</scope>
    <source>
        <tissue evidence="2">Muscle</tissue>
    </source>
</reference>
<evidence type="ECO:0000313" key="3">
    <source>
        <dbReference type="Proteomes" id="UP000324222"/>
    </source>
</evidence>
<dbReference type="EMBL" id="VSRR010000499">
    <property type="protein sequence ID" value="MPC16350.1"/>
    <property type="molecule type" value="Genomic_DNA"/>
</dbReference>
<dbReference type="Proteomes" id="UP000324222">
    <property type="component" value="Unassembled WGS sequence"/>
</dbReference>
<name>A0A5B7D3U7_PORTR</name>
<dbReference type="AlphaFoldDB" id="A0A5B7D3U7"/>
<sequence>MPKIMPGQGRSDSPGTADLKKCMAYPGGSPQLVLLSLEYRVTLGIASAEEHKDGLHEVSPDDSRESSGDGEHCGDGEQDDDADVEPLVCVLAKRLLDEQRPGKEIGLWNIRT</sequence>
<comment type="caution">
    <text evidence="2">The sequence shown here is derived from an EMBL/GenBank/DDBJ whole genome shotgun (WGS) entry which is preliminary data.</text>
</comment>
<evidence type="ECO:0000313" key="2">
    <source>
        <dbReference type="EMBL" id="MPC16350.1"/>
    </source>
</evidence>
<protein>
    <submittedName>
        <fullName evidence="2">Uncharacterized protein</fullName>
    </submittedName>
</protein>
<proteinExistence type="predicted"/>
<feature type="region of interest" description="Disordered" evidence="1">
    <location>
        <begin position="49"/>
        <end position="82"/>
    </location>
</feature>
<organism evidence="2 3">
    <name type="scientific">Portunus trituberculatus</name>
    <name type="common">Swimming crab</name>
    <name type="synonym">Neptunus trituberculatus</name>
    <dbReference type="NCBI Taxonomy" id="210409"/>
    <lineage>
        <taxon>Eukaryota</taxon>
        <taxon>Metazoa</taxon>
        <taxon>Ecdysozoa</taxon>
        <taxon>Arthropoda</taxon>
        <taxon>Crustacea</taxon>
        <taxon>Multicrustacea</taxon>
        <taxon>Malacostraca</taxon>
        <taxon>Eumalacostraca</taxon>
        <taxon>Eucarida</taxon>
        <taxon>Decapoda</taxon>
        <taxon>Pleocyemata</taxon>
        <taxon>Brachyura</taxon>
        <taxon>Eubrachyura</taxon>
        <taxon>Portunoidea</taxon>
        <taxon>Portunidae</taxon>
        <taxon>Portuninae</taxon>
        <taxon>Portunus</taxon>
    </lineage>
</organism>
<keyword evidence="3" id="KW-1185">Reference proteome</keyword>